<dbReference type="SUPFAM" id="SSF144091">
    <property type="entry name" value="Rhomboid-like"/>
    <property type="match status" value="1"/>
</dbReference>
<keyword evidence="4" id="KW-0378">Hydrolase</keyword>
<evidence type="ECO:0000256" key="2">
    <source>
        <dbReference type="ARBA" id="ARBA00009045"/>
    </source>
</evidence>
<feature type="transmembrane region" description="Helical" evidence="7">
    <location>
        <begin position="196"/>
        <end position="217"/>
    </location>
</feature>
<proteinExistence type="inferred from homology"/>
<feature type="transmembrane region" description="Helical" evidence="7">
    <location>
        <begin position="12"/>
        <end position="31"/>
    </location>
</feature>
<keyword evidence="9" id="KW-0645">Protease</keyword>
<evidence type="ECO:0000256" key="6">
    <source>
        <dbReference type="ARBA" id="ARBA00023136"/>
    </source>
</evidence>
<dbReference type="EMBL" id="DSXR01000018">
    <property type="protein sequence ID" value="HGS86247.1"/>
    <property type="molecule type" value="Genomic_DNA"/>
</dbReference>
<dbReference type="GO" id="GO:0004252">
    <property type="term" value="F:serine-type endopeptidase activity"/>
    <property type="evidence" value="ECO:0007669"/>
    <property type="project" value="InterPro"/>
</dbReference>
<organism evidence="9">
    <name type="scientific">Bellilinea caldifistulae</name>
    <dbReference type="NCBI Taxonomy" id="360411"/>
    <lineage>
        <taxon>Bacteria</taxon>
        <taxon>Bacillati</taxon>
        <taxon>Chloroflexota</taxon>
        <taxon>Anaerolineae</taxon>
        <taxon>Anaerolineales</taxon>
        <taxon>Anaerolineaceae</taxon>
        <taxon>Bellilinea</taxon>
    </lineage>
</organism>
<dbReference type="PANTHER" id="PTHR43731:SF14">
    <property type="entry name" value="PRESENILIN-ASSOCIATED RHOMBOID-LIKE PROTEIN, MITOCHONDRIAL"/>
    <property type="match status" value="1"/>
</dbReference>
<evidence type="ECO:0000256" key="4">
    <source>
        <dbReference type="ARBA" id="ARBA00022801"/>
    </source>
</evidence>
<evidence type="ECO:0000256" key="1">
    <source>
        <dbReference type="ARBA" id="ARBA00004141"/>
    </source>
</evidence>
<comment type="subcellular location">
    <subcellularLocation>
        <location evidence="1">Membrane</location>
        <topology evidence="1">Multi-pass membrane protein</topology>
    </subcellularLocation>
</comment>
<comment type="similarity">
    <text evidence="2">Belongs to the peptidase S54 family.</text>
</comment>
<dbReference type="AlphaFoldDB" id="A0A7C4Q036"/>
<dbReference type="FunFam" id="1.20.1540.10:FF:000027">
    <property type="entry name" value="Rhomboid family intramembrane serine protease"/>
    <property type="match status" value="1"/>
</dbReference>
<evidence type="ECO:0000256" key="7">
    <source>
        <dbReference type="SAM" id="Phobius"/>
    </source>
</evidence>
<feature type="transmembrane region" description="Helical" evidence="7">
    <location>
        <begin position="101"/>
        <end position="118"/>
    </location>
</feature>
<keyword evidence="5 7" id="KW-1133">Transmembrane helix</keyword>
<dbReference type="PANTHER" id="PTHR43731">
    <property type="entry name" value="RHOMBOID PROTEASE"/>
    <property type="match status" value="1"/>
</dbReference>
<dbReference type="InterPro" id="IPR022764">
    <property type="entry name" value="Peptidase_S54_rhomboid_dom"/>
</dbReference>
<keyword evidence="6 7" id="KW-0472">Membrane</keyword>
<comment type="caution">
    <text evidence="9">The sequence shown here is derived from an EMBL/GenBank/DDBJ whole genome shotgun (WGS) entry which is preliminary data.</text>
</comment>
<accession>A0A7C4Q036</accession>
<reference evidence="9" key="1">
    <citation type="journal article" date="2020" name="mSystems">
        <title>Genome- and Community-Level Interaction Insights into Carbon Utilization and Element Cycling Functions of Hydrothermarchaeota in Hydrothermal Sediment.</title>
        <authorList>
            <person name="Zhou Z."/>
            <person name="Liu Y."/>
            <person name="Xu W."/>
            <person name="Pan J."/>
            <person name="Luo Z.H."/>
            <person name="Li M."/>
        </authorList>
    </citation>
    <scope>NUCLEOTIDE SEQUENCE [LARGE SCALE GENOMIC DNA]</scope>
    <source>
        <strain evidence="9">SpSt-556</strain>
    </source>
</reference>
<protein>
    <submittedName>
        <fullName evidence="9">Rhomboid family intramembrane serine protease</fullName>
    </submittedName>
</protein>
<gene>
    <name evidence="9" type="ORF">ENT17_01350</name>
</gene>
<dbReference type="GO" id="GO:0006508">
    <property type="term" value="P:proteolysis"/>
    <property type="evidence" value="ECO:0007669"/>
    <property type="project" value="UniProtKB-KW"/>
</dbReference>
<evidence type="ECO:0000256" key="3">
    <source>
        <dbReference type="ARBA" id="ARBA00022692"/>
    </source>
</evidence>
<evidence type="ECO:0000313" key="9">
    <source>
        <dbReference type="EMBL" id="HGS86247.1"/>
    </source>
</evidence>
<dbReference type="GO" id="GO:0016020">
    <property type="term" value="C:membrane"/>
    <property type="evidence" value="ECO:0007669"/>
    <property type="project" value="UniProtKB-SubCell"/>
</dbReference>
<name>A0A7C4Q036_9CHLR</name>
<feature type="transmembrane region" description="Helical" evidence="7">
    <location>
        <begin position="124"/>
        <end position="143"/>
    </location>
</feature>
<keyword evidence="3 7" id="KW-0812">Transmembrane</keyword>
<dbReference type="InterPro" id="IPR050925">
    <property type="entry name" value="Rhomboid_protease_S54"/>
</dbReference>
<feature type="transmembrane region" description="Helical" evidence="7">
    <location>
        <begin position="155"/>
        <end position="176"/>
    </location>
</feature>
<feature type="transmembrane region" description="Helical" evidence="7">
    <location>
        <begin position="69"/>
        <end position="89"/>
    </location>
</feature>
<evidence type="ECO:0000259" key="8">
    <source>
        <dbReference type="Pfam" id="PF01694"/>
    </source>
</evidence>
<feature type="domain" description="Peptidase S54 rhomboid" evidence="8">
    <location>
        <begin position="61"/>
        <end position="216"/>
    </location>
</feature>
<dbReference type="InterPro" id="IPR035952">
    <property type="entry name" value="Rhomboid-like_sf"/>
</dbReference>
<sequence length="233" mass="26576">MFPLKDTIRSRSLPIMTWLIILANTFVFVFIELNLNPFQLERFIRTFGLLGSRIQIENPLTWYPLLTHMFLHGGWVHFLSNMWTLFIFGDNVEDRMGSFRFLVFYVFGGVAAGMLQLLLGAPNIPSIGASGAIAAVLGAYFLFFPRAQVITFVPVFFLPWFVNIPAVIYLGFWFVSQLFSGLVSLALPAGMSMGGIAWWAHIGGFLFGLLLALPFSASNRTRVYWYRDEYYPW</sequence>
<evidence type="ECO:0000256" key="5">
    <source>
        <dbReference type="ARBA" id="ARBA00022989"/>
    </source>
</evidence>
<dbReference type="Gene3D" id="1.20.1540.10">
    <property type="entry name" value="Rhomboid-like"/>
    <property type="match status" value="1"/>
</dbReference>
<dbReference type="Pfam" id="PF01694">
    <property type="entry name" value="Rhomboid"/>
    <property type="match status" value="1"/>
</dbReference>